<dbReference type="Pfam" id="PF00584">
    <property type="entry name" value="SecE"/>
    <property type="match status" value="1"/>
</dbReference>
<keyword evidence="4 9" id="KW-0812">Transmembrane</keyword>
<dbReference type="Gene3D" id="1.20.5.1030">
    <property type="entry name" value="Preprotein translocase secy subunit"/>
    <property type="match status" value="1"/>
</dbReference>
<protein>
    <recommendedName>
        <fullName evidence="9">Protein translocase subunit SecE</fullName>
    </recommendedName>
</protein>
<evidence type="ECO:0000256" key="3">
    <source>
        <dbReference type="ARBA" id="ARBA00022475"/>
    </source>
</evidence>
<comment type="similarity">
    <text evidence="9">Belongs to the SecE/SEC61-gamma family.</text>
</comment>
<dbReference type="AlphaFoldDB" id="A0AA52EDJ6"/>
<dbReference type="GO" id="GO:0008320">
    <property type="term" value="F:protein transmembrane transporter activity"/>
    <property type="evidence" value="ECO:0007669"/>
    <property type="project" value="UniProtKB-UniRule"/>
</dbReference>
<evidence type="ECO:0000256" key="9">
    <source>
        <dbReference type="HAMAP-Rule" id="MF_00422"/>
    </source>
</evidence>
<comment type="subcellular location">
    <subcellularLocation>
        <location evidence="9">Cell membrane</location>
        <topology evidence="9">Single-pass membrane protein</topology>
    </subcellularLocation>
    <subcellularLocation>
        <location evidence="1">Membrane</location>
    </subcellularLocation>
</comment>
<sequence length="66" mass="7095">MAEGKKTSPGEFVRQVRQEGSKVAWPSAKQTNTSSVMVFIMVVIMASFFVLIDTILGSAVSALLGF</sequence>
<accession>A0AA52EDJ6</accession>
<dbReference type="KEGG" id="tmk:QGN29_00305"/>
<dbReference type="EMBL" id="CP123872">
    <property type="protein sequence ID" value="WND02806.1"/>
    <property type="molecule type" value="Genomic_DNA"/>
</dbReference>
<evidence type="ECO:0000256" key="4">
    <source>
        <dbReference type="ARBA" id="ARBA00022692"/>
    </source>
</evidence>
<evidence type="ECO:0000256" key="7">
    <source>
        <dbReference type="ARBA" id="ARBA00023010"/>
    </source>
</evidence>
<dbReference type="GO" id="GO:0043952">
    <property type="term" value="P:protein transport by the Sec complex"/>
    <property type="evidence" value="ECO:0007669"/>
    <property type="project" value="UniProtKB-UniRule"/>
</dbReference>
<evidence type="ECO:0000256" key="6">
    <source>
        <dbReference type="ARBA" id="ARBA00022989"/>
    </source>
</evidence>
<proteinExistence type="inferred from homology"/>
<comment type="subunit">
    <text evidence="9">Component of the Sec protein translocase complex. Heterotrimer consisting of SecY, SecE and SecG subunits. The heterotrimers can form oligomers, although 1 heterotrimer is thought to be able to translocate proteins. Interacts with the ribosome. Interacts with SecDF, and other proteins may be involved. Interacts with SecA.</text>
</comment>
<dbReference type="Proteomes" id="UP001268683">
    <property type="component" value="Chromosome"/>
</dbReference>
<evidence type="ECO:0000256" key="2">
    <source>
        <dbReference type="ARBA" id="ARBA00022448"/>
    </source>
</evidence>
<dbReference type="PANTHER" id="PTHR33910:SF1">
    <property type="entry name" value="PROTEIN TRANSLOCASE SUBUNIT SECE"/>
    <property type="match status" value="1"/>
</dbReference>
<dbReference type="GO" id="GO:0005886">
    <property type="term" value="C:plasma membrane"/>
    <property type="evidence" value="ECO:0007669"/>
    <property type="project" value="UniProtKB-SubCell"/>
</dbReference>
<keyword evidence="5 9" id="KW-0653">Protein transport</keyword>
<dbReference type="NCBIfam" id="TIGR00964">
    <property type="entry name" value="secE_bact"/>
    <property type="match status" value="1"/>
</dbReference>
<dbReference type="InterPro" id="IPR038379">
    <property type="entry name" value="SecE_sf"/>
</dbReference>
<feature type="transmembrane region" description="Helical" evidence="9">
    <location>
        <begin position="36"/>
        <end position="64"/>
    </location>
</feature>
<keyword evidence="3 9" id="KW-1003">Cell membrane</keyword>
<keyword evidence="7 9" id="KW-0811">Translocation</keyword>
<evidence type="ECO:0000256" key="5">
    <source>
        <dbReference type="ARBA" id="ARBA00022927"/>
    </source>
</evidence>
<dbReference type="PANTHER" id="PTHR33910">
    <property type="entry name" value="PROTEIN TRANSLOCASE SUBUNIT SECE"/>
    <property type="match status" value="1"/>
</dbReference>
<keyword evidence="8 9" id="KW-0472">Membrane</keyword>
<evidence type="ECO:0000313" key="11">
    <source>
        <dbReference type="Proteomes" id="UP001268683"/>
    </source>
</evidence>
<keyword evidence="11" id="KW-1185">Reference proteome</keyword>
<keyword evidence="2 9" id="KW-0813">Transport</keyword>
<reference evidence="10" key="1">
    <citation type="submission" date="2023-04" db="EMBL/GenBank/DDBJ databases">
        <title>Complete genome sequence of Temperatibacter marinus.</title>
        <authorList>
            <person name="Rong J.-C."/>
            <person name="Yi M.-L."/>
            <person name="Zhao Q."/>
        </authorList>
    </citation>
    <scope>NUCLEOTIDE SEQUENCE</scope>
    <source>
        <strain evidence="10">NBRC 110045</strain>
    </source>
</reference>
<evidence type="ECO:0000313" key="10">
    <source>
        <dbReference type="EMBL" id="WND02806.1"/>
    </source>
</evidence>
<dbReference type="HAMAP" id="MF_00422">
    <property type="entry name" value="SecE"/>
    <property type="match status" value="1"/>
</dbReference>
<dbReference type="InterPro" id="IPR001901">
    <property type="entry name" value="Translocase_SecE/Sec61-g"/>
</dbReference>
<dbReference type="GO" id="GO:0065002">
    <property type="term" value="P:intracellular protein transmembrane transport"/>
    <property type="evidence" value="ECO:0007669"/>
    <property type="project" value="UniProtKB-UniRule"/>
</dbReference>
<dbReference type="GO" id="GO:0009306">
    <property type="term" value="P:protein secretion"/>
    <property type="evidence" value="ECO:0007669"/>
    <property type="project" value="UniProtKB-UniRule"/>
</dbReference>
<dbReference type="GO" id="GO:0006605">
    <property type="term" value="P:protein targeting"/>
    <property type="evidence" value="ECO:0007669"/>
    <property type="project" value="UniProtKB-UniRule"/>
</dbReference>
<gene>
    <name evidence="9 10" type="primary">secE</name>
    <name evidence="10" type="ORF">QGN29_00305</name>
</gene>
<evidence type="ECO:0000256" key="1">
    <source>
        <dbReference type="ARBA" id="ARBA00004370"/>
    </source>
</evidence>
<keyword evidence="6 9" id="KW-1133">Transmembrane helix</keyword>
<evidence type="ECO:0000256" key="8">
    <source>
        <dbReference type="ARBA" id="ARBA00023136"/>
    </source>
</evidence>
<comment type="function">
    <text evidence="9">Essential subunit of the Sec protein translocation channel SecYEG. Clamps together the 2 halves of SecY. May contact the channel plug during translocation.</text>
</comment>
<dbReference type="RefSeq" id="WP_310798645.1">
    <property type="nucleotide sequence ID" value="NZ_CP123872.1"/>
</dbReference>
<dbReference type="InterPro" id="IPR005807">
    <property type="entry name" value="SecE_bac"/>
</dbReference>
<organism evidence="10 11">
    <name type="scientific">Temperatibacter marinus</name>
    <dbReference type="NCBI Taxonomy" id="1456591"/>
    <lineage>
        <taxon>Bacteria</taxon>
        <taxon>Pseudomonadati</taxon>
        <taxon>Pseudomonadota</taxon>
        <taxon>Alphaproteobacteria</taxon>
        <taxon>Kordiimonadales</taxon>
        <taxon>Temperatibacteraceae</taxon>
        <taxon>Temperatibacter</taxon>
    </lineage>
</organism>
<name>A0AA52EDJ6_9PROT</name>